<protein>
    <submittedName>
        <fullName evidence="3">Uncharacterized protein LOC113496091</fullName>
    </submittedName>
</protein>
<dbReference type="RefSeq" id="XP_026731009.1">
    <property type="nucleotide sequence ID" value="XM_026875208.1"/>
</dbReference>
<dbReference type="KEGG" id="tnl:113496091"/>
<dbReference type="GeneID" id="113496091"/>
<accession>A0A7E5VRU5</accession>
<evidence type="ECO:0000313" key="3">
    <source>
        <dbReference type="RefSeq" id="XP_026731009.1"/>
    </source>
</evidence>
<dbReference type="AlphaFoldDB" id="A0A7E5VRU5"/>
<evidence type="ECO:0000313" key="2">
    <source>
        <dbReference type="Proteomes" id="UP000322000"/>
    </source>
</evidence>
<sequence>MTMKRGSKNKTRKEKKGPKPPRPKALRKTHEELARIMFGEEPEFQGMGYYVQDNTALLDLPYVGINDINRDPRDLEVLPSTSQPPIPPIPSLFRALPIHNQSGKLVLRGYFNEDDALCFQSMYPTNDEQLILWFFQYLAFKDLNSDFNWMISCLVPKYGDE</sequence>
<dbReference type="OrthoDB" id="7369230at2759"/>
<gene>
    <name evidence="3" type="primary">LOC113496091</name>
</gene>
<feature type="region of interest" description="Disordered" evidence="1">
    <location>
        <begin position="1"/>
        <end position="29"/>
    </location>
</feature>
<organism evidence="2 3">
    <name type="scientific">Trichoplusia ni</name>
    <name type="common">Cabbage looper</name>
    <dbReference type="NCBI Taxonomy" id="7111"/>
    <lineage>
        <taxon>Eukaryota</taxon>
        <taxon>Metazoa</taxon>
        <taxon>Ecdysozoa</taxon>
        <taxon>Arthropoda</taxon>
        <taxon>Hexapoda</taxon>
        <taxon>Insecta</taxon>
        <taxon>Pterygota</taxon>
        <taxon>Neoptera</taxon>
        <taxon>Endopterygota</taxon>
        <taxon>Lepidoptera</taxon>
        <taxon>Glossata</taxon>
        <taxon>Ditrysia</taxon>
        <taxon>Noctuoidea</taxon>
        <taxon>Noctuidae</taxon>
        <taxon>Plusiinae</taxon>
        <taxon>Trichoplusia</taxon>
    </lineage>
</organism>
<keyword evidence="2" id="KW-1185">Reference proteome</keyword>
<proteinExistence type="predicted"/>
<dbReference type="Proteomes" id="UP000322000">
    <property type="component" value="Chromosome 7"/>
</dbReference>
<evidence type="ECO:0000256" key="1">
    <source>
        <dbReference type="SAM" id="MobiDB-lite"/>
    </source>
</evidence>
<name>A0A7E5VRU5_TRINI</name>
<feature type="compositionally biased region" description="Basic residues" evidence="1">
    <location>
        <begin position="1"/>
        <end position="27"/>
    </location>
</feature>
<reference evidence="3" key="1">
    <citation type="submission" date="2025-08" db="UniProtKB">
        <authorList>
            <consortium name="RefSeq"/>
        </authorList>
    </citation>
    <scope>IDENTIFICATION</scope>
</reference>
<dbReference type="InParanoid" id="A0A7E5VRU5"/>